<dbReference type="EMBL" id="NMUH01003859">
    <property type="protein sequence ID" value="MQM07377.1"/>
    <property type="molecule type" value="Genomic_DNA"/>
</dbReference>
<dbReference type="Proteomes" id="UP000652761">
    <property type="component" value="Unassembled WGS sequence"/>
</dbReference>
<organism evidence="1 2">
    <name type="scientific">Colocasia esculenta</name>
    <name type="common">Wild taro</name>
    <name type="synonym">Arum esculentum</name>
    <dbReference type="NCBI Taxonomy" id="4460"/>
    <lineage>
        <taxon>Eukaryota</taxon>
        <taxon>Viridiplantae</taxon>
        <taxon>Streptophyta</taxon>
        <taxon>Embryophyta</taxon>
        <taxon>Tracheophyta</taxon>
        <taxon>Spermatophyta</taxon>
        <taxon>Magnoliopsida</taxon>
        <taxon>Liliopsida</taxon>
        <taxon>Araceae</taxon>
        <taxon>Aroideae</taxon>
        <taxon>Colocasieae</taxon>
        <taxon>Colocasia</taxon>
    </lineage>
</organism>
<comment type="caution">
    <text evidence="1">The sequence shown here is derived from an EMBL/GenBank/DDBJ whole genome shotgun (WGS) entry which is preliminary data.</text>
</comment>
<sequence>MPNYGGRFPRASHTQREEEILINRKLTWQTATWLS</sequence>
<accession>A0A843WIH5</accession>
<gene>
    <name evidence="1" type="ORF">Taro_040218</name>
</gene>
<name>A0A843WIH5_COLES</name>
<keyword evidence="2" id="KW-1185">Reference proteome</keyword>
<reference evidence="1" key="1">
    <citation type="submission" date="2017-07" db="EMBL/GenBank/DDBJ databases">
        <title>Taro Niue Genome Assembly and Annotation.</title>
        <authorList>
            <person name="Atibalentja N."/>
            <person name="Keating K."/>
            <person name="Fields C.J."/>
        </authorList>
    </citation>
    <scope>NUCLEOTIDE SEQUENCE</scope>
    <source>
        <strain evidence="1">Niue_2</strain>
        <tissue evidence="1">Leaf</tissue>
    </source>
</reference>
<evidence type="ECO:0000313" key="1">
    <source>
        <dbReference type="EMBL" id="MQM07377.1"/>
    </source>
</evidence>
<dbReference type="AlphaFoldDB" id="A0A843WIH5"/>
<evidence type="ECO:0000313" key="2">
    <source>
        <dbReference type="Proteomes" id="UP000652761"/>
    </source>
</evidence>
<proteinExistence type="predicted"/>
<protein>
    <submittedName>
        <fullName evidence="1">Uncharacterized protein</fullName>
    </submittedName>
</protein>